<name>A0ABX0TUF5_9SPHN</name>
<comment type="caution">
    <text evidence="1">The sequence shown here is derived from an EMBL/GenBank/DDBJ whole genome shotgun (WGS) entry which is preliminary data.</text>
</comment>
<reference evidence="1 2" key="1">
    <citation type="submission" date="2020-03" db="EMBL/GenBank/DDBJ databases">
        <title>Genomic Encyclopedia of Type Strains, Phase III (KMG-III): the genomes of soil and plant-associated and newly described type strains.</title>
        <authorList>
            <person name="Whitman W."/>
        </authorList>
    </citation>
    <scope>NUCLEOTIDE SEQUENCE [LARGE SCALE GENOMIC DNA]</scope>
    <source>
        <strain evidence="1 2">CECT 8804</strain>
    </source>
</reference>
<dbReference type="RefSeq" id="WP_167072096.1">
    <property type="nucleotide sequence ID" value="NZ_JAAOZC010000002.1"/>
</dbReference>
<proteinExistence type="predicted"/>
<protein>
    <submittedName>
        <fullName evidence="1">Uncharacterized protein</fullName>
    </submittedName>
</protein>
<keyword evidence="2" id="KW-1185">Reference proteome</keyword>
<evidence type="ECO:0000313" key="2">
    <source>
        <dbReference type="Proteomes" id="UP000727456"/>
    </source>
</evidence>
<sequence>MAATEHAIAKGLLAYNLIAAHFVKSISQYGFAEDRARNTLEDALETAIQQDPGRASQLRQAATEFSGAIDWGVELMTKPHPSGPRKK</sequence>
<accession>A0ABX0TUF5</accession>
<dbReference type="Proteomes" id="UP000727456">
    <property type="component" value="Unassembled WGS sequence"/>
</dbReference>
<organism evidence="1 2">
    <name type="scientific">Sphingomonas vulcanisoli</name>
    <dbReference type="NCBI Taxonomy" id="1658060"/>
    <lineage>
        <taxon>Bacteria</taxon>
        <taxon>Pseudomonadati</taxon>
        <taxon>Pseudomonadota</taxon>
        <taxon>Alphaproteobacteria</taxon>
        <taxon>Sphingomonadales</taxon>
        <taxon>Sphingomonadaceae</taxon>
        <taxon>Sphingomonas</taxon>
    </lineage>
</organism>
<gene>
    <name evidence="1" type="ORF">FHS31_000807</name>
</gene>
<dbReference type="EMBL" id="JAAOZC010000002">
    <property type="protein sequence ID" value="NIJ07211.1"/>
    <property type="molecule type" value="Genomic_DNA"/>
</dbReference>
<evidence type="ECO:0000313" key="1">
    <source>
        <dbReference type="EMBL" id="NIJ07211.1"/>
    </source>
</evidence>